<feature type="domain" description="Tyr recombinase" evidence="6">
    <location>
        <begin position="119"/>
        <end position="307"/>
    </location>
</feature>
<dbReference type="RefSeq" id="WP_119088958.1">
    <property type="nucleotide sequence ID" value="NZ_QXIS01000019.1"/>
</dbReference>
<name>A0A398D0K0_9BACT</name>
<dbReference type="Proteomes" id="UP000266328">
    <property type="component" value="Unassembled WGS sequence"/>
</dbReference>
<reference evidence="8 9" key="1">
    <citation type="submission" date="2018-09" db="EMBL/GenBank/DDBJ databases">
        <title>Discovery and Ecogenomic Context for Candidatus Cryosericales, a Global Caldiserica Order Active in Thawing Permafrost.</title>
        <authorList>
            <person name="Martinez M.A."/>
            <person name="Woodcroft B.J."/>
            <person name="Ignacio Espinoza J.C."/>
            <person name="Zayed A."/>
            <person name="Singleton C.M."/>
            <person name="Boyd J."/>
            <person name="Li Y.-F."/>
            <person name="Purvine S."/>
            <person name="Maughan H."/>
            <person name="Hodgkins S.B."/>
            <person name="Anderson D."/>
            <person name="Sederholm M."/>
            <person name="Temperton B."/>
            <person name="Saleska S.R."/>
            <person name="Tyson G.W."/>
            <person name="Rich V.I."/>
        </authorList>
    </citation>
    <scope>NUCLEOTIDE SEQUENCE [LARGE SCALE GENOMIC DNA]</scope>
    <source>
        <strain evidence="8 9">SMC7</strain>
    </source>
</reference>
<dbReference type="EMBL" id="QXIS01000019">
    <property type="protein sequence ID" value="RIE06258.1"/>
    <property type="molecule type" value="Genomic_DNA"/>
</dbReference>
<organism evidence="8 9">
    <name type="scientific">Candidatus Cryosericum terrychapinii</name>
    <dbReference type="NCBI Taxonomy" id="2290919"/>
    <lineage>
        <taxon>Bacteria</taxon>
        <taxon>Pseudomonadati</taxon>
        <taxon>Caldisericota/Cryosericota group</taxon>
        <taxon>Candidatus Cryosericota</taxon>
        <taxon>Candidatus Cryosericia</taxon>
        <taxon>Candidatus Cryosericales</taxon>
        <taxon>Candidatus Cryosericaceae</taxon>
        <taxon>Candidatus Cryosericum</taxon>
    </lineage>
</organism>
<dbReference type="Pfam" id="PF02899">
    <property type="entry name" value="Phage_int_SAM_1"/>
    <property type="match status" value="1"/>
</dbReference>
<dbReference type="Gene3D" id="1.10.150.130">
    <property type="match status" value="1"/>
</dbReference>
<dbReference type="OrthoDB" id="9801717at2"/>
<evidence type="ECO:0000259" key="7">
    <source>
        <dbReference type="PROSITE" id="PS51900"/>
    </source>
</evidence>
<evidence type="ECO:0000313" key="9">
    <source>
        <dbReference type="Proteomes" id="UP000266328"/>
    </source>
</evidence>
<keyword evidence="3 5" id="KW-0238">DNA-binding</keyword>
<dbReference type="PANTHER" id="PTHR30349">
    <property type="entry name" value="PHAGE INTEGRASE-RELATED"/>
    <property type="match status" value="1"/>
</dbReference>
<evidence type="ECO:0000256" key="2">
    <source>
        <dbReference type="ARBA" id="ARBA00022908"/>
    </source>
</evidence>
<dbReference type="InterPro" id="IPR002104">
    <property type="entry name" value="Integrase_catalytic"/>
</dbReference>
<dbReference type="SUPFAM" id="SSF56349">
    <property type="entry name" value="DNA breaking-rejoining enzymes"/>
    <property type="match status" value="1"/>
</dbReference>
<evidence type="ECO:0000259" key="6">
    <source>
        <dbReference type="PROSITE" id="PS51898"/>
    </source>
</evidence>
<keyword evidence="4" id="KW-0233">DNA recombination</keyword>
<proteinExistence type="inferred from homology"/>
<evidence type="ECO:0000256" key="3">
    <source>
        <dbReference type="ARBA" id="ARBA00023125"/>
    </source>
</evidence>
<keyword evidence="9" id="KW-1185">Reference proteome</keyword>
<keyword evidence="2" id="KW-0229">DNA integration</keyword>
<dbReference type="PROSITE" id="PS51898">
    <property type="entry name" value="TYR_RECOMBINASE"/>
    <property type="match status" value="1"/>
</dbReference>
<dbReference type="InterPro" id="IPR004107">
    <property type="entry name" value="Integrase_SAM-like_N"/>
</dbReference>
<protein>
    <submittedName>
        <fullName evidence="8">Integrase</fullName>
    </submittedName>
</protein>
<evidence type="ECO:0000256" key="4">
    <source>
        <dbReference type="ARBA" id="ARBA00023172"/>
    </source>
</evidence>
<dbReference type="Gene3D" id="1.10.443.10">
    <property type="entry name" value="Intergrase catalytic core"/>
    <property type="match status" value="1"/>
</dbReference>
<dbReference type="GO" id="GO:0006310">
    <property type="term" value="P:DNA recombination"/>
    <property type="evidence" value="ECO:0007669"/>
    <property type="project" value="UniProtKB-KW"/>
</dbReference>
<evidence type="ECO:0000256" key="5">
    <source>
        <dbReference type="PROSITE-ProRule" id="PRU01248"/>
    </source>
</evidence>
<dbReference type="GO" id="GO:0003677">
    <property type="term" value="F:DNA binding"/>
    <property type="evidence" value="ECO:0007669"/>
    <property type="project" value="UniProtKB-UniRule"/>
</dbReference>
<dbReference type="InterPro" id="IPR013762">
    <property type="entry name" value="Integrase-like_cat_sf"/>
</dbReference>
<feature type="domain" description="Core-binding (CB)" evidence="7">
    <location>
        <begin position="15"/>
        <end position="98"/>
    </location>
</feature>
<dbReference type="AlphaFoldDB" id="A0A398D0K0"/>
<dbReference type="GO" id="GO:0015074">
    <property type="term" value="P:DNA integration"/>
    <property type="evidence" value="ECO:0007669"/>
    <property type="project" value="UniProtKB-KW"/>
</dbReference>
<dbReference type="InterPro" id="IPR010998">
    <property type="entry name" value="Integrase_recombinase_N"/>
</dbReference>
<dbReference type="InterPro" id="IPR044068">
    <property type="entry name" value="CB"/>
</dbReference>
<dbReference type="PROSITE" id="PS51900">
    <property type="entry name" value="CB"/>
    <property type="match status" value="1"/>
</dbReference>
<comment type="caution">
    <text evidence="8">The sequence shown here is derived from an EMBL/GenBank/DDBJ whole genome shotgun (WGS) entry which is preliminary data.</text>
</comment>
<dbReference type="InterPro" id="IPR050090">
    <property type="entry name" value="Tyrosine_recombinase_XerCD"/>
</dbReference>
<sequence length="311" mass="35076">MKEITPRQPAGTLAANLDQLIESFLLAQDVGITSKVVYRRALKRFKEFLSLREAAGGVGYLTKTDIVQYKSHLLAEGLSPRTGNLYLTSVRQFFKYLESNRIYPDVSAGLKGFKRSYGFNRDPLTLQQARDLLNSIDTSDMIGLRDFAMINLMLRTGLRTMEVVGSNVGDIRQTSNATLLYVRSKGKDAKDDFVVLTREAYEPIARYLAARHCTDPRAALFVSHRNYNEDGRITTKTLRCAVKRQLLAIGVFSSRISAHSLRHTFATMALQNGATIEQVRDTLRHQNITTTQIYVHTTDRLEHAAEDTIKI</sequence>
<dbReference type="Pfam" id="PF00589">
    <property type="entry name" value="Phage_integrase"/>
    <property type="match status" value="1"/>
</dbReference>
<evidence type="ECO:0000313" key="8">
    <source>
        <dbReference type="EMBL" id="RIE06258.1"/>
    </source>
</evidence>
<dbReference type="InterPro" id="IPR011010">
    <property type="entry name" value="DNA_brk_join_enz"/>
</dbReference>
<gene>
    <name evidence="8" type="ORF">SMC7_03345</name>
</gene>
<evidence type="ECO:0000256" key="1">
    <source>
        <dbReference type="ARBA" id="ARBA00008857"/>
    </source>
</evidence>
<comment type="similarity">
    <text evidence="1">Belongs to the 'phage' integrase family.</text>
</comment>
<dbReference type="PANTHER" id="PTHR30349:SF41">
    <property type="entry name" value="INTEGRASE_RECOMBINASE PROTEIN MJ0367-RELATED"/>
    <property type="match status" value="1"/>
</dbReference>
<accession>A0A398D0K0</accession>